<dbReference type="PANTHER" id="PTHR43432">
    <property type="entry name" value="SLR0285 PROTEIN"/>
    <property type="match status" value="1"/>
</dbReference>
<dbReference type="InterPro" id="IPR006638">
    <property type="entry name" value="Elp3/MiaA/NifB-like_rSAM"/>
</dbReference>
<keyword evidence="6" id="KW-1185">Reference proteome</keyword>
<evidence type="ECO:0000313" key="5">
    <source>
        <dbReference type="EMBL" id="GEO41671.1"/>
    </source>
</evidence>
<dbReference type="InterPro" id="IPR040086">
    <property type="entry name" value="MJ0683-like"/>
</dbReference>
<keyword evidence="3" id="KW-0411">Iron-sulfur</keyword>
<dbReference type="Gene3D" id="3.80.30.30">
    <property type="match status" value="1"/>
</dbReference>
<evidence type="ECO:0000256" key="1">
    <source>
        <dbReference type="ARBA" id="ARBA00022723"/>
    </source>
</evidence>
<dbReference type="NCBIfam" id="NF033668">
    <property type="entry name" value="rSAM_PA0069"/>
    <property type="match status" value="1"/>
</dbReference>
<evidence type="ECO:0000256" key="3">
    <source>
        <dbReference type="ARBA" id="ARBA00023014"/>
    </source>
</evidence>
<reference evidence="5 6" key="1">
    <citation type="submission" date="2019-07" db="EMBL/GenBank/DDBJ databases">
        <title>Whole genome shotgun sequence of Skermanella aerolata NBRC 106429.</title>
        <authorList>
            <person name="Hosoyama A."/>
            <person name="Uohara A."/>
            <person name="Ohji S."/>
            <person name="Ichikawa N."/>
        </authorList>
    </citation>
    <scope>NUCLEOTIDE SEQUENCE [LARGE SCALE GENOMIC DNA]</scope>
    <source>
        <strain evidence="5 6">NBRC 106429</strain>
    </source>
</reference>
<keyword evidence="1" id="KW-0479">Metal-binding</keyword>
<dbReference type="EMBL" id="BJYZ01000030">
    <property type="protein sequence ID" value="GEO41671.1"/>
    <property type="molecule type" value="Genomic_DNA"/>
</dbReference>
<dbReference type="SFLD" id="SFLDS00029">
    <property type="entry name" value="Radical_SAM"/>
    <property type="match status" value="1"/>
</dbReference>
<dbReference type="GO" id="GO:0046872">
    <property type="term" value="F:metal ion binding"/>
    <property type="evidence" value="ECO:0007669"/>
    <property type="project" value="UniProtKB-KW"/>
</dbReference>
<protein>
    <submittedName>
        <fullName evidence="5">Radical SAM protein</fullName>
    </submittedName>
</protein>
<dbReference type="PANTHER" id="PTHR43432:SF3">
    <property type="entry name" value="SLR0285 PROTEIN"/>
    <property type="match status" value="1"/>
</dbReference>
<dbReference type="Pfam" id="PF04055">
    <property type="entry name" value="Radical_SAM"/>
    <property type="match status" value="1"/>
</dbReference>
<evidence type="ECO:0000313" key="6">
    <source>
        <dbReference type="Proteomes" id="UP000321523"/>
    </source>
</evidence>
<proteinExistence type="predicted"/>
<sequence length="373" mass="41476">MFMINHCILPAMDEIRRTALKGRGAISNESSRFERERRVLVDDGWDARGEDGREEERGPATVVGDDSARTAITRNASPDVPFDQSLNPYKGCEHACIYCFARPTHAYLGLSPGLDFETRIFRKKNAAELLERDLRAKNYVCQPLAIGANTDPYQPVERTERITRSVLEVCRDFNQPVGIITKSALVTRDLDILGPMSERGLAAVAISVTTLDRELARRMEPRASTPARRLEAVRELTAAGVPVSVLASPMIPALNDHELEAVLEAGAAAGAVGGSYIMLRLPLEIKDLFEEWLREHVPDRADRVLSLIRQARAGGLYQSEFGTRMTGTGPIAELLSRRFKLACRRLNLTGRRWDLDCTQFRPPPKAGDQLSLL</sequence>
<name>A0A512DYW7_9PROT</name>
<comment type="caution">
    <text evidence="5">The sequence shown here is derived from an EMBL/GenBank/DDBJ whole genome shotgun (WGS) entry which is preliminary data.</text>
</comment>
<evidence type="ECO:0000259" key="4">
    <source>
        <dbReference type="SMART" id="SM00729"/>
    </source>
</evidence>
<keyword evidence="2" id="KW-0408">Iron</keyword>
<dbReference type="AlphaFoldDB" id="A0A512DYW7"/>
<organism evidence="5 6">
    <name type="scientific">Skermanella aerolata</name>
    <dbReference type="NCBI Taxonomy" id="393310"/>
    <lineage>
        <taxon>Bacteria</taxon>
        <taxon>Pseudomonadati</taxon>
        <taxon>Pseudomonadota</taxon>
        <taxon>Alphaproteobacteria</taxon>
        <taxon>Rhodospirillales</taxon>
        <taxon>Azospirillaceae</taxon>
        <taxon>Skermanella</taxon>
    </lineage>
</organism>
<feature type="domain" description="Elp3/MiaA/NifB-like radical SAM core" evidence="4">
    <location>
        <begin position="82"/>
        <end position="309"/>
    </location>
</feature>
<dbReference type="SUPFAM" id="SSF102114">
    <property type="entry name" value="Radical SAM enzymes"/>
    <property type="match status" value="1"/>
</dbReference>
<dbReference type="InterPro" id="IPR058240">
    <property type="entry name" value="rSAM_sf"/>
</dbReference>
<dbReference type="SMART" id="SM00729">
    <property type="entry name" value="Elp3"/>
    <property type="match status" value="1"/>
</dbReference>
<dbReference type="Proteomes" id="UP000321523">
    <property type="component" value="Unassembled WGS sequence"/>
</dbReference>
<dbReference type="InterPro" id="IPR007197">
    <property type="entry name" value="rSAM"/>
</dbReference>
<gene>
    <name evidence="5" type="ORF">SAE02_58190</name>
</gene>
<accession>A0A512DYW7</accession>
<evidence type="ECO:0000256" key="2">
    <source>
        <dbReference type="ARBA" id="ARBA00023004"/>
    </source>
</evidence>
<dbReference type="SFLD" id="SFLDG01084">
    <property type="entry name" value="Uncharacterised_Radical_SAM_Su"/>
    <property type="match status" value="1"/>
</dbReference>
<dbReference type="GO" id="GO:0003824">
    <property type="term" value="F:catalytic activity"/>
    <property type="evidence" value="ECO:0007669"/>
    <property type="project" value="InterPro"/>
</dbReference>
<dbReference type="GO" id="GO:0051536">
    <property type="term" value="F:iron-sulfur cluster binding"/>
    <property type="evidence" value="ECO:0007669"/>
    <property type="project" value="UniProtKB-KW"/>
</dbReference>
<dbReference type="CDD" id="cd01335">
    <property type="entry name" value="Radical_SAM"/>
    <property type="match status" value="1"/>
</dbReference>